<feature type="transmembrane region" description="Helical" evidence="2">
    <location>
        <begin position="48"/>
        <end position="70"/>
    </location>
</feature>
<name>A0AB39BU85_9BACI</name>
<evidence type="ECO:0000256" key="2">
    <source>
        <dbReference type="SAM" id="Phobius"/>
    </source>
</evidence>
<gene>
    <name evidence="3" type="ORF">AB3N04_02300</name>
</gene>
<keyword evidence="2" id="KW-1133">Transmembrane helix</keyword>
<organism evidence="3">
    <name type="scientific">Alkalihalophilus sp. As8PL</name>
    <dbReference type="NCBI Taxonomy" id="3237103"/>
    <lineage>
        <taxon>Bacteria</taxon>
        <taxon>Bacillati</taxon>
        <taxon>Bacillota</taxon>
        <taxon>Bacilli</taxon>
        <taxon>Bacillales</taxon>
        <taxon>Bacillaceae</taxon>
        <taxon>Alkalihalophilus</taxon>
    </lineage>
</organism>
<proteinExistence type="predicted"/>
<accession>A0AB39BU85</accession>
<protein>
    <recommendedName>
        <fullName evidence="4">DUF4367 domain-containing protein</fullName>
    </recommendedName>
</protein>
<feature type="region of interest" description="Disordered" evidence="1">
    <location>
        <begin position="106"/>
        <end position="131"/>
    </location>
</feature>
<dbReference type="RefSeq" id="WP_368504535.1">
    <property type="nucleotide sequence ID" value="NZ_CP162551.1"/>
</dbReference>
<evidence type="ECO:0000256" key="1">
    <source>
        <dbReference type="SAM" id="MobiDB-lite"/>
    </source>
</evidence>
<evidence type="ECO:0008006" key="4">
    <source>
        <dbReference type="Google" id="ProtNLM"/>
    </source>
</evidence>
<dbReference type="EMBL" id="CP162551">
    <property type="protein sequence ID" value="XDI37167.1"/>
    <property type="molecule type" value="Genomic_DNA"/>
</dbReference>
<feature type="compositionally biased region" description="Acidic residues" evidence="1">
    <location>
        <begin position="112"/>
        <end position="124"/>
    </location>
</feature>
<evidence type="ECO:0000313" key="3">
    <source>
        <dbReference type="EMBL" id="XDI37167.1"/>
    </source>
</evidence>
<dbReference type="AlphaFoldDB" id="A0AB39BU85"/>
<reference evidence="3" key="1">
    <citation type="submission" date="2024-07" db="EMBL/GenBank/DDBJ databases">
        <title>Identification and characteristics of an arsenic-resistant bacterial isolate, which belongs to a novel species.</title>
        <authorList>
            <person name="Juszczyk A."/>
            <person name="Kowalczyk A."/>
            <person name="Was K."/>
            <person name="Kosowicz W."/>
            <person name="Budzyn A."/>
            <person name="Latowski D."/>
        </authorList>
    </citation>
    <scope>NUCLEOTIDE SEQUENCE</scope>
    <source>
        <strain evidence="3">As8PL</strain>
    </source>
</reference>
<sequence length="298" mass="34150">MNDNQFNQQMKKLKKQYEQMPTKSSSDHIMSAVLKEKKPRRTTLFRNWRVAVSLSAAVGIGTILSMGGFFQGGTDQFTTIEEEREQEQNGEEVAIFQSDIEGENVIIKNEEERDSDEPSDESSMELENPVELGETREETFLMEGQEDVNEVIEFTDREIGFRSVVQSGFDIEGKYRENGYSLQLSADYGDGMIEPPFYTMRKYYNGSAEEVADGLYSELEEDGFVRNEESSLTITGRQSAFEEVTDERLYMRGDESVQLAVILNDDTVYSIKIHTTTEYTEGLQIRVGQVLEHFQWIN</sequence>
<keyword evidence="2" id="KW-0812">Transmembrane</keyword>
<keyword evidence="2" id="KW-0472">Membrane</keyword>